<dbReference type="Proteomes" id="UP000027138">
    <property type="component" value="Unassembled WGS sequence"/>
</dbReference>
<organism evidence="2 3">
    <name type="scientific">Jatropha curcas</name>
    <name type="common">Barbados nut</name>
    <dbReference type="NCBI Taxonomy" id="180498"/>
    <lineage>
        <taxon>Eukaryota</taxon>
        <taxon>Viridiplantae</taxon>
        <taxon>Streptophyta</taxon>
        <taxon>Embryophyta</taxon>
        <taxon>Tracheophyta</taxon>
        <taxon>Spermatophyta</taxon>
        <taxon>Magnoliopsida</taxon>
        <taxon>eudicotyledons</taxon>
        <taxon>Gunneridae</taxon>
        <taxon>Pentapetalae</taxon>
        <taxon>rosids</taxon>
        <taxon>fabids</taxon>
        <taxon>Malpighiales</taxon>
        <taxon>Euphorbiaceae</taxon>
        <taxon>Crotonoideae</taxon>
        <taxon>Jatropheae</taxon>
        <taxon>Jatropha</taxon>
    </lineage>
</organism>
<accession>A0A067JWU4</accession>
<reference evidence="2 3" key="1">
    <citation type="journal article" date="2014" name="PLoS ONE">
        <title>Global Analysis of Gene Expression Profiles in Physic Nut (Jatropha curcas L.) Seedlings Exposed to Salt Stress.</title>
        <authorList>
            <person name="Zhang L."/>
            <person name="Zhang C."/>
            <person name="Wu P."/>
            <person name="Chen Y."/>
            <person name="Li M."/>
            <person name="Jiang H."/>
            <person name="Wu G."/>
        </authorList>
    </citation>
    <scope>NUCLEOTIDE SEQUENCE [LARGE SCALE GENOMIC DNA]</scope>
    <source>
        <strain evidence="3">cv. GZQX0401</strain>
        <tissue evidence="2">Young leaves</tissue>
    </source>
</reference>
<protein>
    <submittedName>
        <fullName evidence="2">Uncharacterized protein</fullName>
    </submittedName>
</protein>
<evidence type="ECO:0000313" key="2">
    <source>
        <dbReference type="EMBL" id="KDP27238.1"/>
    </source>
</evidence>
<keyword evidence="3" id="KW-1185">Reference proteome</keyword>
<name>A0A067JWU4_JATCU</name>
<dbReference type="OrthoDB" id="591557at2759"/>
<feature type="region of interest" description="Disordered" evidence="1">
    <location>
        <begin position="177"/>
        <end position="215"/>
    </location>
</feature>
<gene>
    <name evidence="2" type="ORF">JCGZ_19937</name>
</gene>
<sequence>MPYMLGIDMGGIGVQACETLHWLVVKNRNRIPMHSVPDMIVVFNLQTEEYSGMTLPGEVMESGFDFIKLKVVGEWLSVVSIYEGVRFDVWIMKEYGVEKSWTKLFSVTLDKLSSLRCMRKFVFSEDGNGLLLEMLPGNLVWYNLKEKCIKKVEIHGVVHPVVGEVFHGSLVPLDVGEETDVKKENKESDVKKEPEEGQNRRKRCDSETSGVKAVF</sequence>
<proteinExistence type="predicted"/>
<dbReference type="EMBL" id="KK914862">
    <property type="protein sequence ID" value="KDP27238.1"/>
    <property type="molecule type" value="Genomic_DNA"/>
</dbReference>
<dbReference type="AlphaFoldDB" id="A0A067JWU4"/>
<feature type="compositionally biased region" description="Basic and acidic residues" evidence="1">
    <location>
        <begin position="179"/>
        <end position="199"/>
    </location>
</feature>
<evidence type="ECO:0000313" key="3">
    <source>
        <dbReference type="Proteomes" id="UP000027138"/>
    </source>
</evidence>
<evidence type="ECO:0000256" key="1">
    <source>
        <dbReference type="SAM" id="MobiDB-lite"/>
    </source>
</evidence>